<evidence type="ECO:0000313" key="1">
    <source>
        <dbReference type="EMBL" id="RRT48838.1"/>
    </source>
</evidence>
<name>A0A426YAW8_ENSVE</name>
<protein>
    <submittedName>
        <fullName evidence="1">Uncharacterized protein</fullName>
    </submittedName>
</protein>
<dbReference type="AlphaFoldDB" id="A0A426YAW8"/>
<proteinExistence type="predicted"/>
<dbReference type="Proteomes" id="UP000287651">
    <property type="component" value="Unassembled WGS sequence"/>
</dbReference>
<reference evidence="1 2" key="1">
    <citation type="journal article" date="2014" name="Agronomy (Basel)">
        <title>A Draft Genome Sequence for Ensete ventricosum, the Drought-Tolerant Tree Against Hunger.</title>
        <authorList>
            <person name="Harrison J."/>
            <person name="Moore K.A."/>
            <person name="Paszkiewicz K."/>
            <person name="Jones T."/>
            <person name="Grant M."/>
            <person name="Ambacheew D."/>
            <person name="Muzemil S."/>
            <person name="Studholme D.J."/>
        </authorList>
    </citation>
    <scope>NUCLEOTIDE SEQUENCE [LARGE SCALE GENOMIC DNA]</scope>
</reference>
<dbReference type="EMBL" id="AMZH03013700">
    <property type="protein sequence ID" value="RRT48838.1"/>
    <property type="molecule type" value="Genomic_DNA"/>
</dbReference>
<sequence>MFGLPVAATAHRRNSKSVSSAFILWTPKSLGHYFVVQSIHVSFTPSFTQSKNEICCDFVHVLHYKGSSTSPSDLLPRNRQVAWEPRPAKLPRTSAEAALASKVVHVRPRPLIPSSPLRWNRTPRSDLFARVRSPSRVVSLMVS</sequence>
<organism evidence="1 2">
    <name type="scientific">Ensete ventricosum</name>
    <name type="common">Abyssinian banana</name>
    <name type="synonym">Musa ensete</name>
    <dbReference type="NCBI Taxonomy" id="4639"/>
    <lineage>
        <taxon>Eukaryota</taxon>
        <taxon>Viridiplantae</taxon>
        <taxon>Streptophyta</taxon>
        <taxon>Embryophyta</taxon>
        <taxon>Tracheophyta</taxon>
        <taxon>Spermatophyta</taxon>
        <taxon>Magnoliopsida</taxon>
        <taxon>Liliopsida</taxon>
        <taxon>Zingiberales</taxon>
        <taxon>Musaceae</taxon>
        <taxon>Ensete</taxon>
    </lineage>
</organism>
<evidence type="ECO:0000313" key="2">
    <source>
        <dbReference type="Proteomes" id="UP000287651"/>
    </source>
</evidence>
<comment type="caution">
    <text evidence="1">The sequence shown here is derived from an EMBL/GenBank/DDBJ whole genome shotgun (WGS) entry which is preliminary data.</text>
</comment>
<gene>
    <name evidence="1" type="ORF">B296_00048710</name>
</gene>
<accession>A0A426YAW8</accession>